<evidence type="ECO:0000313" key="5">
    <source>
        <dbReference type="Proteomes" id="UP000183760"/>
    </source>
</evidence>
<dbReference type="EMBL" id="FOIB01000004">
    <property type="protein sequence ID" value="SEU06028.1"/>
    <property type="molecule type" value="Genomic_DNA"/>
</dbReference>
<gene>
    <name evidence="3" type="ORF">MFU01_17550</name>
    <name evidence="4" type="ORF">SAMN05443572_104651</name>
</gene>
<evidence type="ECO:0000313" key="3">
    <source>
        <dbReference type="EMBL" id="GEN06718.1"/>
    </source>
</evidence>
<proteinExistence type="predicted"/>
<feature type="region of interest" description="Disordered" evidence="1">
    <location>
        <begin position="27"/>
        <end position="85"/>
    </location>
</feature>
<name>A0A511SZY9_MYXFU</name>
<feature type="compositionally biased region" description="Basic and acidic residues" evidence="1">
    <location>
        <begin position="38"/>
        <end position="66"/>
    </location>
</feature>
<keyword evidence="5" id="KW-1185">Reference proteome</keyword>
<evidence type="ECO:0000313" key="4">
    <source>
        <dbReference type="EMBL" id="SEU06028.1"/>
    </source>
</evidence>
<sequence length="165" mass="19356">MAFKTALATLALGTLFFGSSTALAADSSMRDWATQQARRNDDRRHDDRHDDRDHRGPRPDRYEAHVHNGHCHHAPAPRPPPRSQGRYEMQTVSRWVEGRYDKVWVPEVCQERGNRRHRVTKCTGGFYENQWVPGRYVQTTEWVWVSYDRGGDWRSNRVHPASYVR</sequence>
<comment type="caution">
    <text evidence="3">The sequence shown here is derived from an EMBL/GenBank/DDBJ whole genome shotgun (WGS) entry which is preliminary data.</text>
</comment>
<evidence type="ECO:0000256" key="2">
    <source>
        <dbReference type="SAM" id="SignalP"/>
    </source>
</evidence>
<evidence type="ECO:0008006" key="7">
    <source>
        <dbReference type="Google" id="ProtNLM"/>
    </source>
</evidence>
<feature type="chain" id="PRO_5022707070" description="Lipoprotein" evidence="2">
    <location>
        <begin position="25"/>
        <end position="165"/>
    </location>
</feature>
<evidence type="ECO:0000256" key="1">
    <source>
        <dbReference type="SAM" id="MobiDB-lite"/>
    </source>
</evidence>
<reference evidence="4 5" key="1">
    <citation type="submission" date="2016-10" db="EMBL/GenBank/DDBJ databases">
        <authorList>
            <person name="Varghese N."/>
            <person name="Submissions S."/>
        </authorList>
    </citation>
    <scope>NUCLEOTIDE SEQUENCE [LARGE SCALE GENOMIC DNA]</scope>
    <source>
        <strain evidence="4 5">DSM 16525</strain>
    </source>
</reference>
<evidence type="ECO:0000313" key="6">
    <source>
        <dbReference type="Proteomes" id="UP000321514"/>
    </source>
</evidence>
<reference evidence="3 6" key="2">
    <citation type="submission" date="2019-07" db="EMBL/GenBank/DDBJ databases">
        <title>Whole genome shotgun sequence of Myxococcus fulvus NBRC 100333.</title>
        <authorList>
            <person name="Hosoyama A."/>
            <person name="Uohara A."/>
            <person name="Ohji S."/>
            <person name="Ichikawa N."/>
        </authorList>
    </citation>
    <scope>NUCLEOTIDE SEQUENCE [LARGE SCALE GENOMIC DNA]</scope>
    <source>
        <strain evidence="3 6">NBRC 100333</strain>
    </source>
</reference>
<dbReference type="Proteomes" id="UP000183760">
    <property type="component" value="Unassembled WGS sequence"/>
</dbReference>
<protein>
    <recommendedName>
        <fullName evidence="7">Lipoprotein</fullName>
    </recommendedName>
</protein>
<dbReference type="Proteomes" id="UP000321514">
    <property type="component" value="Unassembled WGS sequence"/>
</dbReference>
<organism evidence="3 6">
    <name type="scientific">Myxococcus fulvus</name>
    <dbReference type="NCBI Taxonomy" id="33"/>
    <lineage>
        <taxon>Bacteria</taxon>
        <taxon>Pseudomonadati</taxon>
        <taxon>Myxococcota</taxon>
        <taxon>Myxococcia</taxon>
        <taxon>Myxococcales</taxon>
        <taxon>Cystobacterineae</taxon>
        <taxon>Myxococcaceae</taxon>
        <taxon>Myxococcus</taxon>
    </lineage>
</organism>
<dbReference type="STRING" id="1334629.MFUL124B02_39670"/>
<dbReference type="RefSeq" id="WP_074954536.1">
    <property type="nucleotide sequence ID" value="NZ_BJXR01000017.1"/>
</dbReference>
<feature type="signal peptide" evidence="2">
    <location>
        <begin position="1"/>
        <end position="24"/>
    </location>
</feature>
<dbReference type="AlphaFoldDB" id="A0A511SZY9"/>
<keyword evidence="2" id="KW-0732">Signal</keyword>
<accession>A0A511SZY9</accession>
<dbReference type="EMBL" id="BJXR01000017">
    <property type="protein sequence ID" value="GEN06718.1"/>
    <property type="molecule type" value="Genomic_DNA"/>
</dbReference>